<protein>
    <submittedName>
        <fullName evidence="2">Uncharacterized protein</fullName>
    </submittedName>
</protein>
<dbReference type="Proteomes" id="UP000484988">
    <property type="component" value="Unassembled WGS sequence"/>
</dbReference>
<reference evidence="2 3" key="1">
    <citation type="submission" date="2020-02" db="EMBL/GenBank/DDBJ databases">
        <title>Whole Genome Shotgun Sequence of Streptomyces sp. strain CWH03.</title>
        <authorList>
            <person name="Dohra H."/>
            <person name="Kodani S."/>
            <person name="Yamamura H."/>
        </authorList>
    </citation>
    <scope>NUCLEOTIDE SEQUENCE [LARGE SCALE GENOMIC DNA]</scope>
    <source>
        <strain evidence="2 3">CWH03</strain>
    </source>
</reference>
<feature type="region of interest" description="Disordered" evidence="1">
    <location>
        <begin position="48"/>
        <end position="82"/>
    </location>
</feature>
<organism evidence="2 3">
    <name type="scientific">Streptomyces pacificus</name>
    <dbReference type="NCBI Taxonomy" id="2705029"/>
    <lineage>
        <taxon>Bacteria</taxon>
        <taxon>Bacillati</taxon>
        <taxon>Actinomycetota</taxon>
        <taxon>Actinomycetes</taxon>
        <taxon>Kitasatosporales</taxon>
        <taxon>Streptomycetaceae</taxon>
        <taxon>Streptomyces</taxon>
    </lineage>
</organism>
<accession>A0A6A0AU87</accession>
<evidence type="ECO:0000256" key="1">
    <source>
        <dbReference type="SAM" id="MobiDB-lite"/>
    </source>
</evidence>
<name>A0A6A0AU87_9ACTN</name>
<sequence>MHSGLREQWRFASARGADLLWHIKTTAVLPVRQEIPAGSHLSDIVAAKNRTDRSRGREQPRAVRPCSAPGRRAREVTGVPVD</sequence>
<dbReference type="AlphaFoldDB" id="A0A6A0AU87"/>
<dbReference type="EMBL" id="BLLG01000005">
    <property type="protein sequence ID" value="GFH35923.1"/>
    <property type="molecule type" value="Genomic_DNA"/>
</dbReference>
<evidence type="ECO:0000313" key="3">
    <source>
        <dbReference type="Proteomes" id="UP000484988"/>
    </source>
</evidence>
<gene>
    <name evidence="2" type="ORF">SCWH03_21450</name>
</gene>
<evidence type="ECO:0000313" key="2">
    <source>
        <dbReference type="EMBL" id="GFH35923.1"/>
    </source>
</evidence>
<keyword evidence="3" id="KW-1185">Reference proteome</keyword>
<proteinExistence type="predicted"/>
<comment type="caution">
    <text evidence="2">The sequence shown here is derived from an EMBL/GenBank/DDBJ whole genome shotgun (WGS) entry which is preliminary data.</text>
</comment>
<feature type="compositionally biased region" description="Basic and acidic residues" evidence="1">
    <location>
        <begin position="49"/>
        <end position="61"/>
    </location>
</feature>